<dbReference type="AlphaFoldDB" id="A6IUA0"/>
<evidence type="ECO:0000313" key="1">
    <source>
        <dbReference type="EMBL" id="EDL81152.1"/>
    </source>
</evidence>
<protein>
    <submittedName>
        <fullName evidence="1">RCG31206, isoform CRA_b</fullName>
    </submittedName>
</protein>
<organism evidence="1 2">
    <name type="scientific">Rattus norvegicus</name>
    <name type="common">Rat</name>
    <dbReference type="NCBI Taxonomy" id="10116"/>
    <lineage>
        <taxon>Eukaryota</taxon>
        <taxon>Metazoa</taxon>
        <taxon>Chordata</taxon>
        <taxon>Craniata</taxon>
        <taxon>Vertebrata</taxon>
        <taxon>Euteleostomi</taxon>
        <taxon>Mammalia</taxon>
        <taxon>Eutheria</taxon>
        <taxon>Euarchontoglires</taxon>
        <taxon>Glires</taxon>
        <taxon>Rodentia</taxon>
        <taxon>Myomorpha</taxon>
        <taxon>Muroidea</taxon>
        <taxon>Muridae</taxon>
        <taxon>Murinae</taxon>
        <taxon>Rattus</taxon>
    </lineage>
</organism>
<proteinExistence type="predicted"/>
<dbReference type="Proteomes" id="UP000234681">
    <property type="component" value="Chromosome 5"/>
</dbReference>
<reference evidence="2" key="1">
    <citation type="submission" date="2005-09" db="EMBL/GenBank/DDBJ databases">
        <authorList>
            <person name="Mural R.J."/>
            <person name="Li P.W."/>
            <person name="Adams M.D."/>
            <person name="Amanatides P.G."/>
            <person name="Baden-Tillson H."/>
            <person name="Barnstead M."/>
            <person name="Chin S.H."/>
            <person name="Dew I."/>
            <person name="Evans C.A."/>
            <person name="Ferriera S."/>
            <person name="Flanigan M."/>
            <person name="Fosler C."/>
            <person name="Glodek A."/>
            <person name="Gu Z."/>
            <person name="Holt R.A."/>
            <person name="Jennings D."/>
            <person name="Kraft C.L."/>
            <person name="Lu F."/>
            <person name="Nguyen T."/>
            <person name="Nusskern D.R."/>
            <person name="Pfannkoch C.M."/>
            <person name="Sitter C."/>
            <person name="Sutton G.G."/>
            <person name="Venter J.C."/>
            <person name="Wang Z."/>
            <person name="Woodage T."/>
            <person name="Zheng X.H."/>
            <person name="Zhong F."/>
        </authorList>
    </citation>
    <scope>NUCLEOTIDE SEQUENCE [LARGE SCALE GENOMIC DNA]</scope>
    <source>
        <strain>BN</strain>
        <strain evidence="2">Sprague-Dawley</strain>
    </source>
</reference>
<evidence type="ECO:0000313" key="2">
    <source>
        <dbReference type="Proteomes" id="UP000234681"/>
    </source>
</evidence>
<sequence length="46" mass="5049">MKAGALGSPGLKSWAMKVKSWPLGKEAFSGKRRARREVSEGMRTDV</sequence>
<name>A6IUA0_RAT</name>
<accession>A6IUA0</accession>
<gene>
    <name evidence="1" type="ORF">rCG_31206</name>
</gene>
<dbReference type="EMBL" id="CH473968">
    <property type="protein sequence ID" value="EDL81152.1"/>
    <property type="molecule type" value="Genomic_DNA"/>
</dbReference>